<dbReference type="KEGG" id="ant:Arnit_1503"/>
<name>D5V5Z2_ARCNC</name>
<dbReference type="HOGENOM" id="CLU_3003998_0_0_7"/>
<dbReference type="AlphaFoldDB" id="D5V5Z2"/>
<dbReference type="eggNOG" id="COG0582">
    <property type="taxonomic scope" value="Bacteria"/>
</dbReference>
<dbReference type="STRING" id="572480.Arnit_1503"/>
<organism evidence="1 2">
    <name type="scientific">Arcobacter nitrofigilis (strain ATCC 33309 / DSM 7299 / CCUG 15893 / LMG 7604 / NCTC 12251 / CI)</name>
    <name type="common">Campylobacter nitrofigilis</name>
    <dbReference type="NCBI Taxonomy" id="572480"/>
    <lineage>
        <taxon>Bacteria</taxon>
        <taxon>Pseudomonadati</taxon>
        <taxon>Campylobacterota</taxon>
        <taxon>Epsilonproteobacteria</taxon>
        <taxon>Campylobacterales</taxon>
        <taxon>Arcobacteraceae</taxon>
        <taxon>Arcobacter</taxon>
    </lineage>
</organism>
<accession>D5V5Z2</accession>
<gene>
    <name evidence="1" type="ordered locus">Arnit_1503</name>
</gene>
<protein>
    <submittedName>
        <fullName evidence="1">Putative integrase</fullName>
    </submittedName>
</protein>
<proteinExistence type="predicted"/>
<dbReference type="Proteomes" id="UP000000939">
    <property type="component" value="Chromosome"/>
</dbReference>
<reference evidence="1 2" key="1">
    <citation type="journal article" date="2010" name="Stand. Genomic Sci.">
        <title>Complete genome sequence of Arcobacter nitrofigilis type strain (CI).</title>
        <authorList>
            <person name="Pati A."/>
            <person name="Gronow S."/>
            <person name="Lapidus A."/>
            <person name="Copeland A."/>
            <person name="Glavina Del Rio T."/>
            <person name="Nolan M."/>
            <person name="Lucas S."/>
            <person name="Tice H."/>
            <person name="Cheng J.F."/>
            <person name="Han C."/>
            <person name="Chertkov O."/>
            <person name="Bruce D."/>
            <person name="Tapia R."/>
            <person name="Goodwin L."/>
            <person name="Pitluck S."/>
            <person name="Liolios K."/>
            <person name="Ivanova N."/>
            <person name="Mavromatis K."/>
            <person name="Chen A."/>
            <person name="Palaniappan K."/>
            <person name="Land M."/>
            <person name="Hauser L."/>
            <person name="Chang Y.J."/>
            <person name="Jeffries C.D."/>
            <person name="Detter J.C."/>
            <person name="Rohde M."/>
            <person name="Goker M."/>
            <person name="Bristow J."/>
            <person name="Eisen J.A."/>
            <person name="Markowitz V."/>
            <person name="Hugenholtz P."/>
            <person name="Klenk H.P."/>
            <person name="Kyrpides N.C."/>
        </authorList>
    </citation>
    <scope>NUCLEOTIDE SEQUENCE [LARGE SCALE GENOMIC DNA]</scope>
    <source>
        <strain evidence="2">ATCC 33309 / DSM 7299 / CCUG 15893 / LMG 7604 / NCTC 12251 / CI</strain>
    </source>
</reference>
<keyword evidence="2" id="KW-1185">Reference proteome</keyword>
<dbReference type="EMBL" id="CP001999">
    <property type="protein sequence ID" value="ADG93159.1"/>
    <property type="molecule type" value="Genomic_DNA"/>
</dbReference>
<evidence type="ECO:0000313" key="1">
    <source>
        <dbReference type="EMBL" id="ADG93159.1"/>
    </source>
</evidence>
<evidence type="ECO:0000313" key="2">
    <source>
        <dbReference type="Proteomes" id="UP000000939"/>
    </source>
</evidence>
<sequence>MRKVVVSAMAEQGVNATYLSGALSHSDLNTIKKYLSIPYKKGSEVANETIQLLTES</sequence>